<evidence type="ECO:0000256" key="5">
    <source>
        <dbReference type="ARBA" id="ARBA00022989"/>
    </source>
</evidence>
<evidence type="ECO:0000256" key="6">
    <source>
        <dbReference type="ARBA" id="ARBA00023136"/>
    </source>
</evidence>
<evidence type="ECO:0000256" key="2">
    <source>
        <dbReference type="ARBA" id="ARBA00022475"/>
    </source>
</evidence>
<dbReference type="InterPro" id="IPR050183">
    <property type="entry name" value="DsbB"/>
</dbReference>
<dbReference type="EMBL" id="BSPD01000065">
    <property type="protein sequence ID" value="GLS27125.1"/>
    <property type="molecule type" value="Genomic_DNA"/>
</dbReference>
<evidence type="ECO:0000256" key="3">
    <source>
        <dbReference type="ARBA" id="ARBA00022692"/>
    </source>
</evidence>
<evidence type="ECO:0000256" key="8">
    <source>
        <dbReference type="SAM" id="Phobius"/>
    </source>
</evidence>
<dbReference type="SUPFAM" id="SSF158442">
    <property type="entry name" value="DsbB-like"/>
    <property type="match status" value="1"/>
</dbReference>
<evidence type="ECO:0000256" key="4">
    <source>
        <dbReference type="ARBA" id="ARBA00022982"/>
    </source>
</evidence>
<dbReference type="PANTHER" id="PTHR36570">
    <property type="entry name" value="DISULFIDE BOND FORMATION PROTEIN B"/>
    <property type="match status" value="1"/>
</dbReference>
<dbReference type="PANTHER" id="PTHR36570:SF3">
    <property type="entry name" value="DISULFIDE BOND FORMATION PROTEIN B"/>
    <property type="match status" value="1"/>
</dbReference>
<dbReference type="GO" id="GO:0015035">
    <property type="term" value="F:protein-disulfide reductase activity"/>
    <property type="evidence" value="ECO:0007669"/>
    <property type="project" value="InterPro"/>
</dbReference>
<keyword evidence="4" id="KW-0813">Transport</keyword>
<protein>
    <submittedName>
        <fullName evidence="9">Disulfide bond formation protein B</fullName>
    </submittedName>
</protein>
<organism evidence="9 10">
    <name type="scientific">Marinibactrum halimedae</name>
    <dbReference type="NCBI Taxonomy" id="1444977"/>
    <lineage>
        <taxon>Bacteria</taxon>
        <taxon>Pseudomonadati</taxon>
        <taxon>Pseudomonadota</taxon>
        <taxon>Gammaproteobacteria</taxon>
        <taxon>Cellvibrionales</taxon>
        <taxon>Cellvibrionaceae</taxon>
        <taxon>Marinibactrum</taxon>
    </lineage>
</organism>
<keyword evidence="10" id="KW-1185">Reference proteome</keyword>
<dbReference type="AlphaFoldDB" id="A0AA37WN85"/>
<keyword evidence="7" id="KW-0676">Redox-active center</keyword>
<dbReference type="Proteomes" id="UP001156870">
    <property type="component" value="Unassembled WGS sequence"/>
</dbReference>
<reference evidence="9 10" key="1">
    <citation type="journal article" date="2014" name="Int. J. Syst. Evol. Microbiol.">
        <title>Complete genome sequence of Corynebacterium casei LMG S-19264T (=DSM 44701T), isolated from a smear-ripened cheese.</title>
        <authorList>
            <consortium name="US DOE Joint Genome Institute (JGI-PGF)"/>
            <person name="Walter F."/>
            <person name="Albersmeier A."/>
            <person name="Kalinowski J."/>
            <person name="Ruckert C."/>
        </authorList>
    </citation>
    <scope>NUCLEOTIDE SEQUENCE [LARGE SCALE GENOMIC DNA]</scope>
    <source>
        <strain evidence="9 10">NBRC 110095</strain>
    </source>
</reference>
<evidence type="ECO:0000313" key="10">
    <source>
        <dbReference type="Proteomes" id="UP001156870"/>
    </source>
</evidence>
<feature type="transmembrane region" description="Helical" evidence="8">
    <location>
        <begin position="105"/>
        <end position="131"/>
    </location>
</feature>
<evidence type="ECO:0000313" key="9">
    <source>
        <dbReference type="EMBL" id="GLS27125.1"/>
    </source>
</evidence>
<evidence type="ECO:0000256" key="1">
    <source>
        <dbReference type="ARBA" id="ARBA00004651"/>
    </source>
</evidence>
<gene>
    <name evidence="9" type="primary">dsbB</name>
    <name evidence="9" type="ORF">GCM10007877_28440</name>
</gene>
<name>A0AA37WN85_9GAMM</name>
<keyword evidence="5 8" id="KW-1133">Transmembrane helix</keyword>
<keyword evidence="2" id="KW-1003">Cell membrane</keyword>
<dbReference type="Gene3D" id="1.20.1550.10">
    <property type="entry name" value="DsbB-like"/>
    <property type="match status" value="1"/>
</dbReference>
<evidence type="ECO:0000256" key="7">
    <source>
        <dbReference type="ARBA" id="ARBA00023284"/>
    </source>
</evidence>
<dbReference type="InterPro" id="IPR023380">
    <property type="entry name" value="DsbB-like_sf"/>
</dbReference>
<dbReference type="GO" id="GO:0005886">
    <property type="term" value="C:plasma membrane"/>
    <property type="evidence" value="ECO:0007669"/>
    <property type="project" value="UniProtKB-SubCell"/>
</dbReference>
<keyword evidence="6 8" id="KW-0472">Membrane</keyword>
<keyword evidence="4" id="KW-0249">Electron transport</keyword>
<accession>A0AA37WN85</accession>
<keyword evidence="3 8" id="KW-0812">Transmembrane</keyword>
<dbReference type="InterPro" id="IPR003752">
    <property type="entry name" value="DiS_bond_form_DsbB/BdbC"/>
</dbReference>
<proteinExistence type="predicted"/>
<sequence>MQHGMDLAPCALCITQRIFIIATGLLALIAFVFNPAQLGLRIFAGLGILMSIIGGGFSARHTYLQSLPPESQPACGPSLGYLIENFPLQDAFSVLLRGDGNCSEVAWTFLGISIPGWTIVAFAGLVIINLWQFFRTRSA</sequence>
<dbReference type="GO" id="GO:0006457">
    <property type="term" value="P:protein folding"/>
    <property type="evidence" value="ECO:0007669"/>
    <property type="project" value="InterPro"/>
</dbReference>
<feature type="transmembrane region" description="Helical" evidence="8">
    <location>
        <begin position="14"/>
        <end position="33"/>
    </location>
</feature>
<comment type="caution">
    <text evidence="9">The sequence shown here is derived from an EMBL/GenBank/DDBJ whole genome shotgun (WGS) entry which is preliminary data.</text>
</comment>
<comment type="subcellular location">
    <subcellularLocation>
        <location evidence="1">Cell membrane</location>
        <topology evidence="1">Multi-pass membrane protein</topology>
    </subcellularLocation>
</comment>
<feature type="transmembrane region" description="Helical" evidence="8">
    <location>
        <begin position="40"/>
        <end position="59"/>
    </location>
</feature>
<dbReference type="Pfam" id="PF02600">
    <property type="entry name" value="DsbB"/>
    <property type="match status" value="1"/>
</dbReference>